<sequence>MNPSNQSELPSPLAERHRLYVLQASCLLDTPADAALDRVAQLAARLFKAPIALISLIDEKRQWFKARVGVEVTQTDRQDAFCAHTILRDDVLVVPDAMQDPRFSQNWLMLGELKIRFYAGMPLRTRSGVSLGSLCIVDTEPRYDFDESQQLLLGQLAEMAMDRIEALRSIAFVDPPTQLLNRARFSEDIRTFFDTRRHGHRSPSHAVLINVAPLGYLDQTSIAIGIVATDRLMAAISIRIERALFDIKPVYRVDYARFAVFVHEGESAAMRVIEAALRAFDAPLVVNLIPVDLSPTIGLVDLAAIEDHTDVLRALMSSSEVARRARVPFRKFSKRMFAAQERAFFILHTLPEALRDGHQLSLVYQPRIDLHTGCCVGAEALLRWSHPLLGDISPAEFIPLAEKTSLMSALTDWVMDNALKQLATWRKAGMLLRMSINVSVLNLEQRGFVIRYASLLQSHGIDPAHVELEVTEGALSHNTNSVTDSLRRVADMGSTIAIDDFGTGYSNLAKLQLYSASVLKIDQSLVRRVLVQQMRTLLEGIIAVAHKLGYRVVAEGVETQEIYEAMAGWQCDEAQGYLIARPMSTAMFEAWHSKASRDVI</sequence>
<dbReference type="PANTHER" id="PTHR33121:SF19">
    <property type="entry name" value="CYCLIC DI-GMP PHOSPHODIESTERASE PA2567"/>
    <property type="match status" value="1"/>
</dbReference>
<dbReference type="Proteomes" id="UP000035963">
    <property type="component" value="Unassembled WGS sequence"/>
</dbReference>
<feature type="domain" description="EAL" evidence="1">
    <location>
        <begin position="343"/>
        <end position="596"/>
    </location>
</feature>
<dbReference type="InterPro" id="IPR029787">
    <property type="entry name" value="Nucleotide_cyclase"/>
</dbReference>
<keyword evidence="3" id="KW-1185">Reference proteome</keyword>
<dbReference type="GO" id="GO:0071111">
    <property type="term" value="F:cyclic-guanylate-specific phosphodiesterase activity"/>
    <property type="evidence" value="ECO:0007669"/>
    <property type="project" value="InterPro"/>
</dbReference>
<evidence type="ECO:0000313" key="3">
    <source>
        <dbReference type="Proteomes" id="UP000035963"/>
    </source>
</evidence>
<gene>
    <name evidence="2" type="ORF">EOS_26095</name>
</gene>
<dbReference type="AlphaFoldDB" id="A0A0J1CSK3"/>
<dbReference type="Pfam" id="PF00990">
    <property type="entry name" value="GGDEF"/>
    <property type="match status" value="1"/>
</dbReference>
<dbReference type="PATRIC" id="fig|908627.4.peg.5820"/>
<dbReference type="InterPro" id="IPR001633">
    <property type="entry name" value="EAL_dom"/>
</dbReference>
<evidence type="ECO:0000313" key="2">
    <source>
        <dbReference type="EMBL" id="KLU23276.1"/>
    </source>
</evidence>
<dbReference type="Gene3D" id="3.20.20.450">
    <property type="entry name" value="EAL domain"/>
    <property type="match status" value="1"/>
</dbReference>
<name>A0A0J1CSK3_9BURK</name>
<dbReference type="Gene3D" id="3.30.70.270">
    <property type="match status" value="1"/>
</dbReference>
<dbReference type="SMART" id="SM00052">
    <property type="entry name" value="EAL"/>
    <property type="match status" value="1"/>
</dbReference>
<comment type="caution">
    <text evidence="2">The sequence shown here is derived from an EMBL/GenBank/DDBJ whole genome shotgun (WGS) entry which is preliminary data.</text>
</comment>
<dbReference type="Pfam" id="PF01590">
    <property type="entry name" value="GAF"/>
    <property type="match status" value="1"/>
</dbReference>
<dbReference type="PANTHER" id="PTHR33121">
    <property type="entry name" value="CYCLIC DI-GMP PHOSPHODIESTERASE PDEF"/>
    <property type="match status" value="1"/>
</dbReference>
<dbReference type="InterPro" id="IPR043128">
    <property type="entry name" value="Rev_trsase/Diguanyl_cyclase"/>
</dbReference>
<dbReference type="PROSITE" id="PS50883">
    <property type="entry name" value="EAL"/>
    <property type="match status" value="1"/>
</dbReference>
<protein>
    <recommendedName>
        <fullName evidence="1">EAL domain-containing protein</fullName>
    </recommendedName>
</protein>
<dbReference type="SUPFAM" id="SSF55073">
    <property type="entry name" value="Nucleotide cyclase"/>
    <property type="match status" value="1"/>
</dbReference>
<dbReference type="SUPFAM" id="SSF55781">
    <property type="entry name" value="GAF domain-like"/>
    <property type="match status" value="1"/>
</dbReference>
<organism evidence="2 3">
    <name type="scientific">Caballeronia mineralivorans PML1(12)</name>
    <dbReference type="NCBI Taxonomy" id="908627"/>
    <lineage>
        <taxon>Bacteria</taxon>
        <taxon>Pseudomonadati</taxon>
        <taxon>Pseudomonadota</taxon>
        <taxon>Betaproteobacteria</taxon>
        <taxon>Burkholderiales</taxon>
        <taxon>Burkholderiaceae</taxon>
        <taxon>Caballeronia</taxon>
    </lineage>
</organism>
<dbReference type="Gene3D" id="3.30.450.40">
    <property type="match status" value="1"/>
</dbReference>
<dbReference type="InterPro" id="IPR035919">
    <property type="entry name" value="EAL_sf"/>
</dbReference>
<dbReference type="InterPro" id="IPR003018">
    <property type="entry name" value="GAF"/>
</dbReference>
<accession>A0A0J1CSK3</accession>
<dbReference type="CDD" id="cd01948">
    <property type="entry name" value="EAL"/>
    <property type="match status" value="1"/>
</dbReference>
<dbReference type="SUPFAM" id="SSF141868">
    <property type="entry name" value="EAL domain-like"/>
    <property type="match status" value="1"/>
</dbReference>
<evidence type="ECO:0000259" key="1">
    <source>
        <dbReference type="PROSITE" id="PS50883"/>
    </source>
</evidence>
<reference evidence="2 3" key="1">
    <citation type="journal article" date="2015" name="Genome Announc.">
        <title>Draft Genome Sequence of Burkholderia sp. Strain PML1(12), an Ectomycorrhizosphere-Inhabiting Bacterium with Effective Mineral-Weathering Ability.</title>
        <authorList>
            <person name="Uroz S."/>
            <person name="Oger P."/>
        </authorList>
    </citation>
    <scope>NUCLEOTIDE SEQUENCE [LARGE SCALE GENOMIC DNA]</scope>
    <source>
        <strain evidence="3">PML1(12)</strain>
    </source>
</reference>
<proteinExistence type="predicted"/>
<dbReference type="SMART" id="SM00065">
    <property type="entry name" value="GAF"/>
    <property type="match status" value="1"/>
</dbReference>
<dbReference type="InterPro" id="IPR000160">
    <property type="entry name" value="GGDEF_dom"/>
</dbReference>
<dbReference type="Pfam" id="PF00563">
    <property type="entry name" value="EAL"/>
    <property type="match status" value="1"/>
</dbReference>
<dbReference type="InterPro" id="IPR050706">
    <property type="entry name" value="Cyclic-di-GMP_PDE-like"/>
</dbReference>
<dbReference type="InterPro" id="IPR029016">
    <property type="entry name" value="GAF-like_dom_sf"/>
</dbReference>
<dbReference type="EMBL" id="AEJF01000154">
    <property type="protein sequence ID" value="KLU23276.1"/>
    <property type="molecule type" value="Genomic_DNA"/>
</dbReference>